<dbReference type="CDD" id="cd04186">
    <property type="entry name" value="GT_2_like_c"/>
    <property type="match status" value="1"/>
</dbReference>
<dbReference type="Pfam" id="PF00535">
    <property type="entry name" value="Glycos_transf_2"/>
    <property type="match status" value="1"/>
</dbReference>
<dbReference type="PANTHER" id="PTHR43179:SF11">
    <property type="entry name" value="GLYCOSYL TRANSFERASE"/>
    <property type="match status" value="1"/>
</dbReference>
<name>A0A4R8XK90_9MICO</name>
<comment type="caution">
    <text evidence="2">The sequence shown here is derived from an EMBL/GenBank/DDBJ whole genome shotgun (WGS) entry which is preliminary data.</text>
</comment>
<dbReference type="AlphaFoldDB" id="A0A4R8XK90"/>
<dbReference type="GO" id="GO:0016740">
    <property type="term" value="F:transferase activity"/>
    <property type="evidence" value="ECO:0007669"/>
    <property type="project" value="UniProtKB-KW"/>
</dbReference>
<evidence type="ECO:0000313" key="2">
    <source>
        <dbReference type="EMBL" id="TFC76673.1"/>
    </source>
</evidence>
<keyword evidence="3" id="KW-1185">Reference proteome</keyword>
<protein>
    <submittedName>
        <fullName evidence="2">Glycosyltransferase</fullName>
    </submittedName>
</protein>
<gene>
    <name evidence="2" type="ORF">E3T23_14240</name>
</gene>
<dbReference type="Gene3D" id="3.90.550.10">
    <property type="entry name" value="Spore Coat Polysaccharide Biosynthesis Protein SpsA, Chain A"/>
    <property type="match status" value="1"/>
</dbReference>
<dbReference type="Pfam" id="PF13692">
    <property type="entry name" value="Glyco_trans_1_4"/>
    <property type="match status" value="1"/>
</dbReference>
<keyword evidence="2" id="KW-0808">Transferase</keyword>
<dbReference type="Proteomes" id="UP000298433">
    <property type="component" value="Unassembled WGS sequence"/>
</dbReference>
<dbReference type="InterPro" id="IPR001173">
    <property type="entry name" value="Glyco_trans_2-like"/>
</dbReference>
<evidence type="ECO:0000259" key="1">
    <source>
        <dbReference type="Pfam" id="PF00535"/>
    </source>
</evidence>
<feature type="domain" description="Glycosyltransferase 2-like" evidence="1">
    <location>
        <begin position="10"/>
        <end position="178"/>
    </location>
</feature>
<organism evidence="2 3">
    <name type="scientific">Cryobacterium cheniae</name>
    <dbReference type="NCBI Taxonomy" id="1259262"/>
    <lineage>
        <taxon>Bacteria</taxon>
        <taxon>Bacillati</taxon>
        <taxon>Actinomycetota</taxon>
        <taxon>Actinomycetes</taxon>
        <taxon>Micrococcales</taxon>
        <taxon>Microbacteriaceae</taxon>
        <taxon>Cryobacterium</taxon>
    </lineage>
</organism>
<proteinExistence type="predicted"/>
<dbReference type="InterPro" id="IPR029044">
    <property type="entry name" value="Nucleotide-diphossugar_trans"/>
</dbReference>
<dbReference type="EMBL" id="SOGN01000065">
    <property type="protein sequence ID" value="TFC76673.1"/>
    <property type="molecule type" value="Genomic_DNA"/>
</dbReference>
<dbReference type="SUPFAM" id="SSF53756">
    <property type="entry name" value="UDP-Glycosyltransferase/glycogen phosphorylase"/>
    <property type="match status" value="1"/>
</dbReference>
<evidence type="ECO:0000313" key="3">
    <source>
        <dbReference type="Proteomes" id="UP000298433"/>
    </source>
</evidence>
<reference evidence="2 3" key="1">
    <citation type="submission" date="2019-03" db="EMBL/GenBank/DDBJ databases">
        <title>Genomics of glacier-inhabiting Cryobacterium strains.</title>
        <authorList>
            <person name="Liu Q."/>
            <person name="Xin Y.-H."/>
        </authorList>
    </citation>
    <scope>NUCLEOTIDE SEQUENCE [LARGE SCALE GENOMIC DNA]</scope>
    <source>
        <strain evidence="2 3">TMT2-48-2</strain>
    </source>
</reference>
<dbReference type="OrthoDB" id="9771846at2"/>
<dbReference type="PANTHER" id="PTHR43179">
    <property type="entry name" value="RHAMNOSYLTRANSFERASE WBBL"/>
    <property type="match status" value="1"/>
</dbReference>
<dbReference type="Gene3D" id="3.40.50.2000">
    <property type="entry name" value="Glycogen Phosphorylase B"/>
    <property type="match status" value="1"/>
</dbReference>
<dbReference type="CDD" id="cd03801">
    <property type="entry name" value="GT4_PimA-like"/>
    <property type="match status" value="1"/>
</dbReference>
<dbReference type="SUPFAM" id="SSF53448">
    <property type="entry name" value="Nucleotide-diphospho-sugar transferases"/>
    <property type="match status" value="1"/>
</dbReference>
<accession>A0A4R8XK90</accession>
<sequence>MKKRRTGLVSVVLVNFRGTDDTIECVRVLQELNWPAELLEIIIVENGSGDDSLERLSKLEPGVTVIDSKANLGFTGGCNLGVSHANGEFVAFLNNDAKPHPDWIKEAINTFATGADIGAVASKVLDWDGVNVDYLDAAVTWYGMGYKPHAGEKDRGAWNDEKDVLFGTGAAMFIKADVFEELGGFDDNFFMFYDDVDLGWRLNLLGYRFRFQPKSLAFHKHHASMNKFGNFREEYLLERNALYTLYKNLDDESLARVFPGALLLATRRAIGRGKLDSTSLDLRNPGGDSEPTMPVPKSTMAGIFAIDQLVELLPQMTEARAAVQATRQRTDRDMTRLFGNVDEPAYPIESYLRGYDKIVESLGVLTGTSRRRILVITGDSVGEKMAGPAIRAWHIAKLLSDEHDVRLVSMTRADSLDDAFEVAVISHHRPSSVVEHEKWADVIIVQGHALALFPALERSSKVIVVDVYDPLHLEQLEQGRGKVLELWNKQVNDATDALNHQLLIGDFFLCASDRQRHFWLGQLAGLGRINAFTYSRDSELDSLIAVAPFGISSTDPVKSRAAIRGVTPGIGLDDKVIVWGGGIYNWFDPGTLIRAVAEISVEHPDVRLFFLGVKHPNPDVPEMEAVAEARLLSKELGMTNKHVFFNEAWVPFDDRQNYLLEADIGVSTHFQHVETTFSFRTRILDYLWAGLPIVTTEGDSFGDLVEKENLGASIPERDQDALVAALKMYLYDASAIEAARANVQRVREQFVWERALAPLVEFCRQPVHAADKSITPGQAAAALTAKVKPLEAARRSPHTGIRRDVDRVAYYFRQGGAGAVIERFKARRVRIRDSRR</sequence>